<dbReference type="PANTHER" id="PTHR10887:SF515">
    <property type="entry name" value="P-LOOP CONTAINING NUCLEOSIDE TRIPHOSPHATE HYDROLASES SUPERFAMILY PROTEIN"/>
    <property type="match status" value="1"/>
</dbReference>
<accession>A0A8B8ZZB7</accession>
<evidence type="ECO:0000313" key="3">
    <source>
        <dbReference type="Proteomes" id="UP000228380"/>
    </source>
</evidence>
<dbReference type="InterPro" id="IPR045529">
    <property type="entry name" value="DUF6469"/>
</dbReference>
<gene>
    <name evidence="4" type="primary">LOC120107613</name>
</gene>
<dbReference type="SUPFAM" id="SSF52540">
    <property type="entry name" value="P-loop containing nucleoside triphosphate hydrolases"/>
    <property type="match status" value="2"/>
</dbReference>
<feature type="domain" description="DNA2/NAM7 helicase helicase" evidence="1">
    <location>
        <begin position="549"/>
        <end position="626"/>
    </location>
</feature>
<dbReference type="KEGG" id="pda:120107613"/>
<evidence type="ECO:0000313" key="4">
    <source>
        <dbReference type="RefSeq" id="XP_038976893.1"/>
    </source>
</evidence>
<keyword evidence="3" id="KW-1185">Reference proteome</keyword>
<dbReference type="InterPro" id="IPR045055">
    <property type="entry name" value="DNA2/NAM7-like"/>
</dbReference>
<name>A0A8B8ZZB7_PHODC</name>
<proteinExistence type="predicted"/>
<dbReference type="InterPro" id="IPR027417">
    <property type="entry name" value="P-loop_NTPase"/>
</dbReference>
<dbReference type="GO" id="GO:0004386">
    <property type="term" value="F:helicase activity"/>
    <property type="evidence" value="ECO:0007669"/>
    <property type="project" value="InterPro"/>
</dbReference>
<dbReference type="PANTHER" id="PTHR10887">
    <property type="entry name" value="DNA2/NAM7 HELICASE FAMILY"/>
    <property type="match status" value="1"/>
</dbReference>
<reference evidence="4" key="1">
    <citation type="submission" date="2025-08" db="UniProtKB">
        <authorList>
            <consortium name="RefSeq"/>
        </authorList>
    </citation>
    <scope>IDENTIFICATION</scope>
    <source>
        <tissue evidence="4">Young leaves</tissue>
    </source>
</reference>
<dbReference type="Pfam" id="PF13086">
    <property type="entry name" value="AAA_11"/>
    <property type="match status" value="2"/>
</dbReference>
<dbReference type="OrthoDB" id="6513042at2759"/>
<feature type="domain" description="DUF6469" evidence="2">
    <location>
        <begin position="75"/>
        <end position="199"/>
    </location>
</feature>
<dbReference type="Pfam" id="PF20073">
    <property type="entry name" value="DUF6469"/>
    <property type="match status" value="1"/>
</dbReference>
<organism evidence="3 4">
    <name type="scientific">Phoenix dactylifera</name>
    <name type="common">Date palm</name>
    <dbReference type="NCBI Taxonomy" id="42345"/>
    <lineage>
        <taxon>Eukaryota</taxon>
        <taxon>Viridiplantae</taxon>
        <taxon>Streptophyta</taxon>
        <taxon>Embryophyta</taxon>
        <taxon>Tracheophyta</taxon>
        <taxon>Spermatophyta</taxon>
        <taxon>Magnoliopsida</taxon>
        <taxon>Liliopsida</taxon>
        <taxon>Arecaceae</taxon>
        <taxon>Coryphoideae</taxon>
        <taxon>Phoeniceae</taxon>
        <taxon>Phoenix</taxon>
    </lineage>
</organism>
<protein>
    <submittedName>
        <fullName evidence="4">Uncharacterized protein LOC120107613</fullName>
    </submittedName>
</protein>
<feature type="domain" description="DNA2/NAM7 helicase helicase" evidence="1">
    <location>
        <begin position="262"/>
        <end position="421"/>
    </location>
</feature>
<dbReference type="Gene3D" id="3.40.50.300">
    <property type="entry name" value="P-loop containing nucleotide triphosphate hydrolases"/>
    <property type="match status" value="1"/>
</dbReference>
<sequence length="654" mass="74838">MDERLDLVPELEAILRIMAVVLVEAAVLPRIAVQKIPEKFASLDYYLGSFIFPLMEEIRADLYSALEEICHAPSIKIESVEEIVPNKQLSFQIVVENQMKPSNTYGNAAYEPKLSDIFVLSETRPRYISDLTRRGTPYIIASVVKGGDDESLPPNHFIIRTSQKVEVKQYGGKQKHSDSLFAVFLLNMTTYNRIWKSLDQEMAKQRNTNIIKKILCYDSTVYFTISFNFFPQQMAGDCNSSSSEESTYFHDMKARDSLQQFKLNDSQLTAVLDCISARQQRPNSIKLIWGPPGTGKTKTISTLLWTLLAKKCRTLTCAPTNTAILEVASRLLRLIREFSDGDKNSLGDLVLFGNKDRMKIGDDLSMVFLDNRVERLSKCLAPLTGWRQCINSMTNFLQNAVSQYQIYIRSKEEEEEEETERIKMTFREHVICRFDSLSKNLSRCIRTLSEDLPSAYTSKDIFKCMNLVLKVIENFGRLLRSKDVSDEKLEDLFELTYHEDYEISSPVDLLNNIQASKTITFELHQTRYFLFIILKYFSEHLPVPVFIDKRSIQEFCLQSTTLIFCTSSSSFKLHDIGTKRPLEMLVVDEAAQLKECESLIPLQVLGIQHAVLIGDEYQLPAMVKSKVCLALCISWSFIFSLTKCSTLSLTLYSM</sequence>
<evidence type="ECO:0000259" key="2">
    <source>
        <dbReference type="Pfam" id="PF20073"/>
    </source>
</evidence>
<dbReference type="GeneID" id="120107613"/>
<dbReference type="InterPro" id="IPR041677">
    <property type="entry name" value="DNA2/NAM7_AAA_11"/>
</dbReference>
<evidence type="ECO:0000259" key="1">
    <source>
        <dbReference type="Pfam" id="PF13086"/>
    </source>
</evidence>
<dbReference type="Proteomes" id="UP000228380">
    <property type="component" value="Unplaced"/>
</dbReference>
<dbReference type="AlphaFoldDB" id="A0A8B8ZZB7"/>
<dbReference type="RefSeq" id="XP_038976893.1">
    <property type="nucleotide sequence ID" value="XM_039120965.1"/>
</dbReference>